<organism evidence="1 2">
    <name type="scientific">Kribbella antibiotica</name>
    <dbReference type="NCBI Taxonomy" id="190195"/>
    <lineage>
        <taxon>Bacteria</taxon>
        <taxon>Bacillati</taxon>
        <taxon>Actinomycetota</taxon>
        <taxon>Actinomycetes</taxon>
        <taxon>Propionibacteriales</taxon>
        <taxon>Kribbellaceae</taxon>
        <taxon>Kribbella</taxon>
    </lineage>
</organism>
<protein>
    <submittedName>
        <fullName evidence="1">Uncharacterized protein</fullName>
    </submittedName>
</protein>
<evidence type="ECO:0000313" key="1">
    <source>
        <dbReference type="EMBL" id="TDD61987.1"/>
    </source>
</evidence>
<dbReference type="AlphaFoldDB" id="A0A4V2YQG2"/>
<keyword evidence="2" id="KW-1185">Reference proteome</keyword>
<dbReference type="Proteomes" id="UP000295124">
    <property type="component" value="Unassembled WGS sequence"/>
</dbReference>
<evidence type="ECO:0000313" key="2">
    <source>
        <dbReference type="Proteomes" id="UP000295124"/>
    </source>
</evidence>
<dbReference type="RefSeq" id="WP_132165865.1">
    <property type="nucleotide sequence ID" value="NZ_SMKX01000009.1"/>
</dbReference>
<gene>
    <name evidence="1" type="ORF">E1263_05040</name>
</gene>
<name>A0A4V2YQG2_9ACTN</name>
<dbReference type="EMBL" id="SMKX01000009">
    <property type="protein sequence ID" value="TDD61987.1"/>
    <property type="molecule type" value="Genomic_DNA"/>
</dbReference>
<reference evidence="1 2" key="1">
    <citation type="submission" date="2019-03" db="EMBL/GenBank/DDBJ databases">
        <title>Draft genome sequences of novel Actinobacteria.</title>
        <authorList>
            <person name="Sahin N."/>
            <person name="Ay H."/>
            <person name="Saygin H."/>
        </authorList>
    </citation>
    <scope>NUCLEOTIDE SEQUENCE [LARGE SCALE GENOMIC DNA]</scope>
    <source>
        <strain evidence="1 2">JCM 13523</strain>
    </source>
</reference>
<comment type="caution">
    <text evidence="1">The sequence shown here is derived from an EMBL/GenBank/DDBJ whole genome shotgun (WGS) entry which is preliminary data.</text>
</comment>
<proteinExistence type="predicted"/>
<accession>A0A4V2YQG2</accession>
<sequence length="106" mass="11885">MLIVNTIEYRLVESEYFDVFVVVNENNLKFTVEAREIAVRYVSSPDSVDQPSINVVVHGVERLDNGKLSMGGRSTGVPDLTSMPLEWQARIRRLTDAQTLVTASDD</sequence>